<feature type="compositionally biased region" description="Polar residues" evidence="1">
    <location>
        <begin position="181"/>
        <end position="191"/>
    </location>
</feature>
<proteinExistence type="predicted"/>
<feature type="region of interest" description="Disordered" evidence="1">
    <location>
        <begin position="363"/>
        <end position="390"/>
    </location>
</feature>
<dbReference type="GeneID" id="63818527"/>
<feature type="region of interest" description="Disordered" evidence="1">
    <location>
        <begin position="404"/>
        <end position="423"/>
    </location>
</feature>
<reference evidence="2 3" key="1">
    <citation type="journal article" date="2016" name="Mol. Biol. Evol.">
        <title>Comparative Genomics of Early-Diverging Mushroom-Forming Fungi Provides Insights into the Origins of Lignocellulose Decay Capabilities.</title>
        <authorList>
            <person name="Nagy L.G."/>
            <person name="Riley R."/>
            <person name="Tritt A."/>
            <person name="Adam C."/>
            <person name="Daum C."/>
            <person name="Floudas D."/>
            <person name="Sun H."/>
            <person name="Yadav J.S."/>
            <person name="Pangilinan J."/>
            <person name="Larsson K.H."/>
            <person name="Matsuura K."/>
            <person name="Barry K."/>
            <person name="Labutti K."/>
            <person name="Kuo R."/>
            <person name="Ohm R.A."/>
            <person name="Bhattacharya S.S."/>
            <person name="Shirouzu T."/>
            <person name="Yoshinaga Y."/>
            <person name="Martin F.M."/>
            <person name="Grigoriev I.V."/>
            <person name="Hibbett D.S."/>
        </authorList>
    </citation>
    <scope>NUCLEOTIDE SEQUENCE [LARGE SCALE GENOMIC DNA]</scope>
    <source>
        <strain evidence="2 3">93-53</strain>
    </source>
</reference>
<evidence type="ECO:0000313" key="3">
    <source>
        <dbReference type="Proteomes" id="UP000076871"/>
    </source>
</evidence>
<evidence type="ECO:0000313" key="2">
    <source>
        <dbReference type="EMBL" id="KZT06208.1"/>
    </source>
</evidence>
<dbReference type="OrthoDB" id="3365514at2759"/>
<dbReference type="InParanoid" id="A0A165E412"/>
<name>A0A165E412_9APHY</name>
<sequence length="473" mass="49737">MIMPPKLPRRASTSTKDALAASKAVQNASMPPPPDPLPPLGIMEAEANTLSLSLRNATVKIGQVYEFYADARKLGIQKYAPSPPRSLTASLGREIEKYDQLCDAMEAHLHRAIAVLQRDIKREEQRLKADAEAAAKAAAPVLPEASFTTTPPASPTLSTLYTGASAEASTSKPALPLPARRQSTVSLSSLQRPPFPHKLDLSSAALRMNPEEGLMSGLSSPVTLAPKSSHKSMSQDMLLGLDDGTDGPIHIDLTQVGDLEMNLQRAAASSVAGMDSSLGNSADKPIELDLDMDVDLFHEGANNSANTQGEHLFHEASAPAMDDIHGQSLSLDVKPKIEDDIFMNALQAVDSTGGSDDIFATLEGPSLPDASIDDHGAPGSHHAVSENAANGASSSASILASLNTSSSHSVNQPAQDHDGRFDLQGIDLSNFPTLSADLFRDDSAEHGLNESDMANLFSIGTETGDAEKGTSAA</sequence>
<feature type="region of interest" description="Disordered" evidence="1">
    <location>
        <begin position="1"/>
        <end position="37"/>
    </location>
</feature>
<organism evidence="2 3">
    <name type="scientific">Laetiporus sulphureus 93-53</name>
    <dbReference type="NCBI Taxonomy" id="1314785"/>
    <lineage>
        <taxon>Eukaryota</taxon>
        <taxon>Fungi</taxon>
        <taxon>Dikarya</taxon>
        <taxon>Basidiomycota</taxon>
        <taxon>Agaricomycotina</taxon>
        <taxon>Agaricomycetes</taxon>
        <taxon>Polyporales</taxon>
        <taxon>Laetiporus</taxon>
    </lineage>
</organism>
<gene>
    <name evidence="2" type="ORF">LAESUDRAFT_184145</name>
</gene>
<dbReference type="Proteomes" id="UP000076871">
    <property type="component" value="Unassembled WGS sequence"/>
</dbReference>
<dbReference type="AlphaFoldDB" id="A0A165E412"/>
<protein>
    <submittedName>
        <fullName evidence="2">Uncharacterized protein</fullName>
    </submittedName>
</protein>
<evidence type="ECO:0000256" key="1">
    <source>
        <dbReference type="SAM" id="MobiDB-lite"/>
    </source>
</evidence>
<accession>A0A165E412</accession>
<keyword evidence="3" id="KW-1185">Reference proteome</keyword>
<dbReference type="EMBL" id="KV427625">
    <property type="protein sequence ID" value="KZT06208.1"/>
    <property type="molecule type" value="Genomic_DNA"/>
</dbReference>
<dbReference type="RefSeq" id="XP_040763948.1">
    <property type="nucleotide sequence ID" value="XM_040901495.1"/>
</dbReference>
<feature type="region of interest" description="Disordered" evidence="1">
    <location>
        <begin position="164"/>
        <end position="191"/>
    </location>
</feature>